<dbReference type="AlphaFoldDB" id="A0A7I8VDY2"/>
<dbReference type="SMART" id="SM00220">
    <property type="entry name" value="S_TKc"/>
    <property type="match status" value="1"/>
</dbReference>
<gene>
    <name evidence="3" type="ORF">DGYR_LOCUS2810</name>
</gene>
<dbReference type="GO" id="GO:0004672">
    <property type="term" value="F:protein kinase activity"/>
    <property type="evidence" value="ECO:0007669"/>
    <property type="project" value="InterPro"/>
</dbReference>
<sequence>MKKIISKPQSGYSGTNFTVGKYVVTVEDIIAEGGFSLVFRVRTSNGQKFALKRMYVNNEPDLKICKQEIQIASSLSGHKNIIKYVDSSIQPCANGIYEVLLLMQYCPTNVIQQMNDRLNVGFSPHDVLKIFCDTCEAVSRLHHCQTPLIHRDLKVENILFEVQTGNYVLCDFGSATARKLNPGKHGVQNVEDELKKYTTLSYRSPEMIDLYKGKSLTTKCDIWAMGCLLYKLCFFTLPFGESSLAIQSGNFTIPDNSRYSMQMHALIMYMLEPDPDLRPDIFQVSSLAFKLFQQSCPVQNLHNSKVPAINSLPVPQTESMQRQQKENRATRANISHSYAKVETTSVAPRQRPKGSHVQPPSGVLNPPTFEVRKKERNWENVQEKTTPGDNQTTVQTNIEVPIEKPQIYSTSNDFDPSITADENLDTERLVPKMSQPILPAAFKGHRRNVSDTSALNLQDVNRSSAFKPLSADMSDWNPFGNENSVELSDENVFAKEFDRIRRGSDSSISGVKSREDLVMSNPDITEEDPFGAAPFKKELLARQQGHKISKSASDEDAEGISSTVCRPNELRSYREENSKKFHSPLDADWVTSFDNNAISMDEFELNSKGSETVQNCSFDVNSEINNDPFACAPFLSRQERRSRKEKSFKSAPNTPMKNTYSFRSSSPINQL</sequence>
<dbReference type="PROSITE" id="PS50011">
    <property type="entry name" value="PROTEIN_KINASE_DOM"/>
    <property type="match status" value="1"/>
</dbReference>
<organism evidence="3 4">
    <name type="scientific">Dimorphilus gyrociliatus</name>
    <dbReference type="NCBI Taxonomy" id="2664684"/>
    <lineage>
        <taxon>Eukaryota</taxon>
        <taxon>Metazoa</taxon>
        <taxon>Spiralia</taxon>
        <taxon>Lophotrochozoa</taxon>
        <taxon>Annelida</taxon>
        <taxon>Polychaeta</taxon>
        <taxon>Polychaeta incertae sedis</taxon>
        <taxon>Dinophilidae</taxon>
        <taxon>Dimorphilus</taxon>
    </lineage>
</organism>
<dbReference type="InterPro" id="IPR000719">
    <property type="entry name" value="Prot_kinase_dom"/>
</dbReference>
<evidence type="ECO:0000313" key="4">
    <source>
        <dbReference type="Proteomes" id="UP000549394"/>
    </source>
</evidence>
<dbReference type="InterPro" id="IPR008271">
    <property type="entry name" value="Ser/Thr_kinase_AS"/>
</dbReference>
<dbReference type="Gene3D" id="1.10.510.10">
    <property type="entry name" value="Transferase(Phosphotransferase) domain 1"/>
    <property type="match status" value="1"/>
</dbReference>
<dbReference type="CDD" id="cd14037">
    <property type="entry name" value="STKc_NAK_like"/>
    <property type="match status" value="1"/>
</dbReference>
<dbReference type="Pfam" id="PF00069">
    <property type="entry name" value="Pkinase"/>
    <property type="match status" value="1"/>
</dbReference>
<dbReference type="PANTHER" id="PTHR47907:SF5">
    <property type="entry name" value="AP2 ASSOCIATED KINASE 1"/>
    <property type="match status" value="1"/>
</dbReference>
<dbReference type="PROSITE" id="PS00108">
    <property type="entry name" value="PROTEIN_KINASE_ST"/>
    <property type="match status" value="1"/>
</dbReference>
<dbReference type="Proteomes" id="UP000549394">
    <property type="component" value="Unassembled WGS sequence"/>
</dbReference>
<dbReference type="SUPFAM" id="SSF56112">
    <property type="entry name" value="Protein kinase-like (PK-like)"/>
    <property type="match status" value="1"/>
</dbReference>
<feature type="region of interest" description="Disordered" evidence="1">
    <location>
        <begin position="342"/>
        <end position="368"/>
    </location>
</feature>
<dbReference type="GO" id="GO:0005524">
    <property type="term" value="F:ATP binding"/>
    <property type="evidence" value="ECO:0007669"/>
    <property type="project" value="InterPro"/>
</dbReference>
<keyword evidence="4" id="KW-1185">Reference proteome</keyword>
<feature type="domain" description="Protein kinase" evidence="2">
    <location>
        <begin position="24"/>
        <end position="292"/>
    </location>
</feature>
<name>A0A7I8VDY2_9ANNE</name>
<reference evidence="3 4" key="1">
    <citation type="submission" date="2020-08" db="EMBL/GenBank/DDBJ databases">
        <authorList>
            <person name="Hejnol A."/>
        </authorList>
    </citation>
    <scope>NUCLEOTIDE SEQUENCE [LARGE SCALE GENOMIC DNA]</scope>
</reference>
<feature type="compositionally biased region" description="Polar residues" evidence="1">
    <location>
        <begin position="651"/>
        <end position="671"/>
    </location>
</feature>
<dbReference type="InterPro" id="IPR011009">
    <property type="entry name" value="Kinase-like_dom_sf"/>
</dbReference>
<evidence type="ECO:0000256" key="1">
    <source>
        <dbReference type="SAM" id="MobiDB-lite"/>
    </source>
</evidence>
<evidence type="ECO:0000313" key="3">
    <source>
        <dbReference type="EMBL" id="CAD5113893.1"/>
    </source>
</evidence>
<accession>A0A7I8VDY2</accession>
<comment type="caution">
    <text evidence="3">The sequence shown here is derived from an EMBL/GenBank/DDBJ whole genome shotgun (WGS) entry which is preliminary data.</text>
</comment>
<dbReference type="PANTHER" id="PTHR47907">
    <property type="entry name" value="PROTEIN KINASE DOMAIN-CONTAINING PROTEIN"/>
    <property type="match status" value="1"/>
</dbReference>
<proteinExistence type="predicted"/>
<protein>
    <submittedName>
        <fullName evidence="3">DgyrCDS3052</fullName>
    </submittedName>
</protein>
<dbReference type="EMBL" id="CAJFCJ010000004">
    <property type="protein sequence ID" value="CAD5113893.1"/>
    <property type="molecule type" value="Genomic_DNA"/>
</dbReference>
<feature type="region of interest" description="Disordered" evidence="1">
    <location>
        <begin position="635"/>
        <end position="671"/>
    </location>
</feature>
<dbReference type="OrthoDB" id="2018507at2759"/>
<dbReference type="InterPro" id="IPR051744">
    <property type="entry name" value="AP2_assoc_SerThr_kinase"/>
</dbReference>
<evidence type="ECO:0000259" key="2">
    <source>
        <dbReference type="PROSITE" id="PS50011"/>
    </source>
</evidence>